<evidence type="ECO:0000256" key="2">
    <source>
        <dbReference type="ARBA" id="ARBA00022741"/>
    </source>
</evidence>
<evidence type="ECO:0000259" key="4">
    <source>
        <dbReference type="SMART" id="SM00382"/>
    </source>
</evidence>
<evidence type="ECO:0000313" key="5">
    <source>
        <dbReference type="EMBL" id="GAA5149828.1"/>
    </source>
</evidence>
<dbReference type="PANTHER" id="PTHR30258:SF3">
    <property type="entry name" value="SLL1921 PROTEIN"/>
    <property type="match status" value="1"/>
</dbReference>
<dbReference type="CDD" id="cd01129">
    <property type="entry name" value="PulE-GspE-like"/>
    <property type="match status" value="1"/>
</dbReference>
<keyword evidence="6" id="KW-1185">Reference proteome</keyword>
<protein>
    <recommendedName>
        <fullName evidence="4">AAA+ ATPase domain-containing protein</fullName>
    </recommendedName>
</protein>
<dbReference type="Pfam" id="PF00437">
    <property type="entry name" value="T2SSE"/>
    <property type="match status" value="1"/>
</dbReference>
<gene>
    <name evidence="5" type="ORF">GCM10023213_48010</name>
</gene>
<dbReference type="InterPro" id="IPR027417">
    <property type="entry name" value="P-loop_NTPase"/>
</dbReference>
<evidence type="ECO:0000313" key="6">
    <source>
        <dbReference type="Proteomes" id="UP001499852"/>
    </source>
</evidence>
<accession>A0ABP9PQU9</accession>
<dbReference type="InterPro" id="IPR003593">
    <property type="entry name" value="AAA+_ATPase"/>
</dbReference>
<organism evidence="5 6">
    <name type="scientific">Prosthecobacter algae</name>
    <dbReference type="NCBI Taxonomy" id="1144682"/>
    <lineage>
        <taxon>Bacteria</taxon>
        <taxon>Pseudomonadati</taxon>
        <taxon>Verrucomicrobiota</taxon>
        <taxon>Verrucomicrobiia</taxon>
        <taxon>Verrucomicrobiales</taxon>
        <taxon>Verrucomicrobiaceae</taxon>
        <taxon>Prosthecobacter</taxon>
    </lineage>
</organism>
<dbReference type="SUPFAM" id="SSF52540">
    <property type="entry name" value="P-loop containing nucleoside triphosphate hydrolases"/>
    <property type="match status" value="1"/>
</dbReference>
<dbReference type="PANTHER" id="PTHR30258">
    <property type="entry name" value="TYPE II SECRETION SYSTEM PROTEIN GSPE-RELATED"/>
    <property type="match status" value="1"/>
</dbReference>
<evidence type="ECO:0000256" key="3">
    <source>
        <dbReference type="ARBA" id="ARBA00022840"/>
    </source>
</evidence>
<evidence type="ECO:0000256" key="1">
    <source>
        <dbReference type="ARBA" id="ARBA00006611"/>
    </source>
</evidence>
<keyword evidence="3" id="KW-0067">ATP-binding</keyword>
<proteinExistence type="inferred from homology"/>
<dbReference type="Proteomes" id="UP001499852">
    <property type="component" value="Unassembled WGS sequence"/>
</dbReference>
<name>A0ABP9PQU9_9BACT</name>
<dbReference type="Gene3D" id="3.30.450.90">
    <property type="match status" value="1"/>
</dbReference>
<keyword evidence="2" id="KW-0547">Nucleotide-binding</keyword>
<dbReference type="InterPro" id="IPR001482">
    <property type="entry name" value="T2SS/T4SS_dom"/>
</dbReference>
<comment type="similarity">
    <text evidence="1">Belongs to the GSP E family.</text>
</comment>
<comment type="caution">
    <text evidence="5">The sequence shown here is derived from an EMBL/GenBank/DDBJ whole genome shotgun (WGS) entry which is preliminary data.</text>
</comment>
<dbReference type="RefSeq" id="WP_345738967.1">
    <property type="nucleotide sequence ID" value="NZ_BAABIA010000016.1"/>
</dbReference>
<dbReference type="Gene3D" id="3.40.50.300">
    <property type="entry name" value="P-loop containing nucleotide triphosphate hydrolases"/>
    <property type="match status" value="1"/>
</dbReference>
<dbReference type="SMART" id="SM00382">
    <property type="entry name" value="AAA"/>
    <property type="match status" value="1"/>
</dbReference>
<sequence>MSANLLPPATLTPQSFGEASNLPTATIDAKAAAILSIEGMALQYNLLPITLLRESCSPEAERIVRRLGRVPYVADPWLPVTMVGPLLVMAHHNPRAGDNWGVPSFLTIRVLISADQYQKTRKDLVQRFGQLPIAQQNALENVQPPRFPELGLEGTFDWLMEHYPYDPAEVTKMRGFFESQKEKHSTLEPTHFNSVQRNLGPALQHLVSGGRTLCFAASEAQRQTFFPLPLLERHTVYPLYIGKNAVFLLTEHADCYAFEDEWLSMGNSAVKIIPVLADPAAIRDAINRAGATFDPSGIARMDKSTLTASVSGNEGVVDIMAEDMARINPSSPNHTAEELVQWALFTAIRCRASDLHLEKFYNLARFRARIDGNMKTILTAPEIHLNRFVALLKNYAGMNQNRQECQDGRFGLSIGRRRLDVRVAAVPTRREFQKVIMRFLDKQDGVKRLSDFNLGQRQIDILNRTMTRDQGLVLVTGPTGSGKTTTLYALLNSVNDDGVNIQTIEDPIEYEVEGINQTQTNHTVGLDFANGLRSLLRADPDIILIGESRDAETANAAVNAALTGHLVLTTLHANDSLRAVSRLMSMGVEKYLLADSLALSQAQRLVRRLCSYCKRPMAVPPDVQELMAKQAVITQPLTQPIYSPVGCQECHGTGYSGRVALMELCEVSSELRDLIEEAAPMSALRACAFKNGFFSLYQEGLMQVIAGHTSLDEIKCLAYTAA</sequence>
<reference evidence="6" key="1">
    <citation type="journal article" date="2019" name="Int. J. Syst. Evol. Microbiol.">
        <title>The Global Catalogue of Microorganisms (GCM) 10K type strain sequencing project: providing services to taxonomists for standard genome sequencing and annotation.</title>
        <authorList>
            <consortium name="The Broad Institute Genomics Platform"/>
            <consortium name="The Broad Institute Genome Sequencing Center for Infectious Disease"/>
            <person name="Wu L."/>
            <person name="Ma J."/>
        </authorList>
    </citation>
    <scope>NUCLEOTIDE SEQUENCE [LARGE SCALE GENOMIC DNA]</scope>
    <source>
        <strain evidence="6">JCM 18053</strain>
    </source>
</reference>
<dbReference type="EMBL" id="BAABIA010000016">
    <property type="protein sequence ID" value="GAA5149828.1"/>
    <property type="molecule type" value="Genomic_DNA"/>
</dbReference>
<feature type="domain" description="AAA+ ATPase" evidence="4">
    <location>
        <begin position="469"/>
        <end position="595"/>
    </location>
</feature>